<evidence type="ECO:0000256" key="4">
    <source>
        <dbReference type="ARBA" id="ARBA00023163"/>
    </source>
</evidence>
<dbReference type="PANTHER" id="PTHR47540:SF2">
    <property type="entry name" value="ZN(II)2CYS6 TRANSCRIPTION FACTOR (EUROFUNG)"/>
    <property type="match status" value="1"/>
</dbReference>
<dbReference type="SUPFAM" id="SSF57701">
    <property type="entry name" value="Zn2/Cys6 DNA-binding domain"/>
    <property type="match status" value="1"/>
</dbReference>
<keyword evidence="4" id="KW-0804">Transcription</keyword>
<comment type="subcellular location">
    <subcellularLocation>
        <location evidence="1">Nucleus</location>
    </subcellularLocation>
</comment>
<dbReference type="Proteomes" id="UP001492380">
    <property type="component" value="Unassembled WGS sequence"/>
</dbReference>
<dbReference type="SMART" id="SM00066">
    <property type="entry name" value="GAL4"/>
    <property type="match status" value="1"/>
</dbReference>
<accession>A0ABR1YG92</accession>
<dbReference type="InterPro" id="IPR036864">
    <property type="entry name" value="Zn2-C6_fun-type_DNA-bd_sf"/>
</dbReference>
<evidence type="ECO:0000256" key="1">
    <source>
        <dbReference type="ARBA" id="ARBA00004123"/>
    </source>
</evidence>
<keyword evidence="3" id="KW-0238">DNA-binding</keyword>
<feature type="compositionally biased region" description="Polar residues" evidence="6">
    <location>
        <begin position="11"/>
        <end position="20"/>
    </location>
</feature>
<proteinExistence type="predicted"/>
<dbReference type="Pfam" id="PF00172">
    <property type="entry name" value="Zn_clus"/>
    <property type="match status" value="1"/>
</dbReference>
<gene>
    <name evidence="8" type="ORF">HDK90DRAFT_468364</name>
</gene>
<evidence type="ECO:0000256" key="2">
    <source>
        <dbReference type="ARBA" id="ARBA00023015"/>
    </source>
</evidence>
<evidence type="ECO:0000259" key="7">
    <source>
        <dbReference type="PROSITE" id="PS50048"/>
    </source>
</evidence>
<dbReference type="PROSITE" id="PS50048">
    <property type="entry name" value="ZN2_CY6_FUNGAL_2"/>
    <property type="match status" value="1"/>
</dbReference>
<organism evidence="8 9">
    <name type="scientific">Phyllosticta capitalensis</name>
    <dbReference type="NCBI Taxonomy" id="121624"/>
    <lineage>
        <taxon>Eukaryota</taxon>
        <taxon>Fungi</taxon>
        <taxon>Dikarya</taxon>
        <taxon>Ascomycota</taxon>
        <taxon>Pezizomycotina</taxon>
        <taxon>Dothideomycetes</taxon>
        <taxon>Dothideomycetes incertae sedis</taxon>
        <taxon>Botryosphaeriales</taxon>
        <taxon>Phyllostictaceae</taxon>
        <taxon>Phyllosticta</taxon>
    </lineage>
</organism>
<dbReference type="InterPro" id="IPR001138">
    <property type="entry name" value="Zn2Cys6_DnaBD"/>
</dbReference>
<evidence type="ECO:0000313" key="9">
    <source>
        <dbReference type="Proteomes" id="UP001492380"/>
    </source>
</evidence>
<evidence type="ECO:0000256" key="5">
    <source>
        <dbReference type="ARBA" id="ARBA00023242"/>
    </source>
</evidence>
<protein>
    <recommendedName>
        <fullName evidence="7">Zn(2)-C6 fungal-type domain-containing protein</fullName>
    </recommendedName>
</protein>
<keyword evidence="9" id="KW-1185">Reference proteome</keyword>
<keyword evidence="2" id="KW-0805">Transcription regulation</keyword>
<dbReference type="InterPro" id="IPR051711">
    <property type="entry name" value="Stress_Response_Reg"/>
</dbReference>
<feature type="domain" description="Zn(2)-C6 fungal-type" evidence="7">
    <location>
        <begin position="28"/>
        <end position="57"/>
    </location>
</feature>
<comment type="caution">
    <text evidence="8">The sequence shown here is derived from an EMBL/GenBank/DDBJ whole genome shotgun (WGS) entry which is preliminary data.</text>
</comment>
<evidence type="ECO:0000256" key="3">
    <source>
        <dbReference type="ARBA" id="ARBA00023125"/>
    </source>
</evidence>
<dbReference type="PROSITE" id="PS00463">
    <property type="entry name" value="ZN2_CY6_FUNGAL_1"/>
    <property type="match status" value="1"/>
</dbReference>
<feature type="region of interest" description="Disordered" evidence="6">
    <location>
        <begin position="82"/>
        <end position="123"/>
    </location>
</feature>
<dbReference type="CDD" id="cd00067">
    <property type="entry name" value="GAL4"/>
    <property type="match status" value="1"/>
</dbReference>
<dbReference type="PANTHER" id="PTHR47540">
    <property type="entry name" value="THIAMINE REPRESSIBLE GENES REGULATORY PROTEIN THI5"/>
    <property type="match status" value="1"/>
</dbReference>
<keyword evidence="5" id="KW-0539">Nucleus</keyword>
<dbReference type="EMBL" id="JBBWRZ010000009">
    <property type="protein sequence ID" value="KAK8228850.1"/>
    <property type="molecule type" value="Genomic_DNA"/>
</dbReference>
<name>A0ABR1YG92_9PEZI</name>
<feature type="region of interest" description="Disordered" evidence="6">
    <location>
        <begin position="1"/>
        <end position="21"/>
    </location>
</feature>
<dbReference type="Gene3D" id="4.10.240.10">
    <property type="entry name" value="Zn(2)-C6 fungal-type DNA-binding domain"/>
    <property type="match status" value="1"/>
</dbReference>
<reference evidence="8 9" key="1">
    <citation type="submission" date="2024-04" db="EMBL/GenBank/DDBJ databases">
        <title>Phyllosticta paracitricarpa is synonymous to the EU quarantine fungus P. citricarpa based on phylogenomic analyses.</title>
        <authorList>
            <consortium name="Lawrence Berkeley National Laboratory"/>
            <person name="Van Ingen-Buijs V.A."/>
            <person name="Van Westerhoven A.C."/>
            <person name="Haridas S."/>
            <person name="Skiadas P."/>
            <person name="Martin F."/>
            <person name="Groenewald J.Z."/>
            <person name="Crous P.W."/>
            <person name="Seidl M.F."/>
        </authorList>
    </citation>
    <scope>NUCLEOTIDE SEQUENCE [LARGE SCALE GENOMIC DNA]</scope>
    <source>
        <strain evidence="8 9">CBS 123374</strain>
    </source>
</reference>
<sequence length="404" mass="44661">MTSEAVRAVSPPQTGSPQNRATKKLRAACNLCHQMKVRCSGTKPCSRCFDSGVECVYSYAAKLGKPKGSRNKKTLERLRQMSEAASGGQTTPPCLPSPRHRSDSCVSKPAASTPEPELARGLSGIDKTEGDYFSLYGHLTPMSRVGGSSSSNSDSLEDFTFDLDMQDQWNFTSLPIDNTLIDPCLDSNPIDINALFSPPLSVYGNPELECRIPDTQTTAFHDHVSSTNTFTSPPVPPKQHCECLRIQAEGLVRLKDTERQYENIRSDTILATSLDALNTSMALLRCSRCQSDHQTLFLMTMSLSLVFRWLLRFSERQRDDSLSLRITLGEHQISSQEPLDVIRKSLVSLALQKARETFMMMRNCVARLNDLEDAAGLGGELDAMNLRLAVMQLETVFGKLPESA</sequence>
<evidence type="ECO:0000313" key="8">
    <source>
        <dbReference type="EMBL" id="KAK8228850.1"/>
    </source>
</evidence>
<evidence type="ECO:0000256" key="6">
    <source>
        <dbReference type="SAM" id="MobiDB-lite"/>
    </source>
</evidence>